<evidence type="ECO:0000256" key="1">
    <source>
        <dbReference type="ARBA" id="ARBA00004448"/>
    </source>
</evidence>
<evidence type="ECO:0000256" key="2">
    <source>
        <dbReference type="ARBA" id="ARBA00006416"/>
    </source>
</evidence>
<comment type="caution">
    <text evidence="9">Lacks conserved residue(s) required for the propagation of feature annotation.</text>
</comment>
<comment type="function">
    <text evidence="9">Mediates the uptake of pyruvate into mitochondria.</text>
</comment>
<dbReference type="Proteomes" id="UP000887569">
    <property type="component" value="Unplaced"/>
</dbReference>
<keyword evidence="5 9" id="KW-0999">Mitochondrion inner membrane</keyword>
<feature type="transmembrane region" description="Helical" evidence="9">
    <location>
        <begin position="20"/>
        <end position="37"/>
    </location>
</feature>
<evidence type="ECO:0000256" key="7">
    <source>
        <dbReference type="ARBA" id="ARBA00023128"/>
    </source>
</evidence>
<proteinExistence type="inferred from homology"/>
<keyword evidence="4 9" id="KW-0812">Transmembrane</keyword>
<organism evidence="10 11">
    <name type="scientific">Parascaris univalens</name>
    <name type="common">Nematode worm</name>
    <dbReference type="NCBI Taxonomy" id="6257"/>
    <lineage>
        <taxon>Eukaryota</taxon>
        <taxon>Metazoa</taxon>
        <taxon>Ecdysozoa</taxon>
        <taxon>Nematoda</taxon>
        <taxon>Chromadorea</taxon>
        <taxon>Rhabditida</taxon>
        <taxon>Spirurina</taxon>
        <taxon>Ascaridomorpha</taxon>
        <taxon>Ascaridoidea</taxon>
        <taxon>Ascarididae</taxon>
        <taxon>Parascaris</taxon>
    </lineage>
</organism>
<dbReference type="Pfam" id="PF03650">
    <property type="entry name" value="MPC"/>
    <property type="match status" value="1"/>
</dbReference>
<keyword evidence="10" id="KW-1185">Reference proteome</keyword>
<evidence type="ECO:0000256" key="4">
    <source>
        <dbReference type="ARBA" id="ARBA00022692"/>
    </source>
</evidence>
<keyword evidence="6 9" id="KW-1133">Transmembrane helix</keyword>
<evidence type="ECO:0000256" key="5">
    <source>
        <dbReference type="ARBA" id="ARBA00022792"/>
    </source>
</evidence>
<dbReference type="InterPro" id="IPR005336">
    <property type="entry name" value="MPC"/>
</dbReference>
<dbReference type="GO" id="GO:0005743">
    <property type="term" value="C:mitochondrial inner membrane"/>
    <property type="evidence" value="ECO:0007669"/>
    <property type="project" value="UniProtKB-SubCell"/>
</dbReference>
<keyword evidence="7 9" id="KW-0496">Mitochondrion</keyword>
<keyword evidence="3 9" id="KW-0813">Transport</keyword>
<evidence type="ECO:0000256" key="6">
    <source>
        <dbReference type="ARBA" id="ARBA00022989"/>
    </source>
</evidence>
<name>A0A915AAS5_PARUN</name>
<keyword evidence="8 9" id="KW-0472">Membrane</keyword>
<evidence type="ECO:0000256" key="9">
    <source>
        <dbReference type="RuleBase" id="RU363100"/>
    </source>
</evidence>
<evidence type="ECO:0000256" key="3">
    <source>
        <dbReference type="ARBA" id="ARBA00022448"/>
    </source>
</evidence>
<evidence type="ECO:0000313" key="10">
    <source>
        <dbReference type="Proteomes" id="UP000887569"/>
    </source>
</evidence>
<protein>
    <recommendedName>
        <fullName evidence="9">Mitochondrial pyruvate carrier</fullName>
    </recommendedName>
</protein>
<reference evidence="11" key="1">
    <citation type="submission" date="2022-11" db="UniProtKB">
        <authorList>
            <consortium name="WormBaseParasite"/>
        </authorList>
    </citation>
    <scope>IDENTIFICATION</scope>
</reference>
<evidence type="ECO:0000256" key="8">
    <source>
        <dbReference type="ARBA" id="ARBA00023136"/>
    </source>
</evidence>
<evidence type="ECO:0000313" key="11">
    <source>
        <dbReference type="WBParaSite" id="PgR004_g054_t01"/>
    </source>
</evidence>
<comment type="similarity">
    <text evidence="2 9">Belongs to the mitochondrial pyruvate carrier (MPC) (TC 2.A.105) family.</text>
</comment>
<dbReference type="GO" id="GO:0006850">
    <property type="term" value="P:pyruvate import into mitochondria"/>
    <property type="evidence" value="ECO:0007669"/>
    <property type="project" value="InterPro"/>
</dbReference>
<dbReference type="WBParaSite" id="PgR004_g054_t01">
    <property type="protein sequence ID" value="PgR004_g054_t01"/>
    <property type="gene ID" value="PgR004_g054"/>
</dbReference>
<accession>A0A915AAS5</accession>
<dbReference type="AlphaFoldDB" id="A0A915AAS5"/>
<sequence length="159" mass="17554">MITLLYNITSLENNTFHLGYYSALTPGITSTMVTMLYRSVCRAADRLVYPVLPAFAKSAWNHSAGPKTVFFWAPTIKWCLVGAGLADLARPVEKLSISQNIALLATGAIWTRYSFVIVPINYYLASVNFFVGCIGLTQLLRIAAFNRLHPEGITDCRSG</sequence>
<comment type="subcellular location">
    <subcellularLocation>
        <location evidence="1 9">Mitochondrion inner membrane</location>
        <topology evidence="1 9">Multi-pass membrane protein</topology>
    </subcellularLocation>
</comment>